<evidence type="ECO:0000313" key="3">
    <source>
        <dbReference type="EMBL" id="RKH07538.1"/>
    </source>
</evidence>
<protein>
    <recommendedName>
        <fullName evidence="2">Pyrroloquinoline quinone-dependent pyranose dehydrogenase beta-propeller domain-containing protein</fullName>
    </recommendedName>
</protein>
<organism evidence="3 4">
    <name type="scientific">Corallococcus carmarthensis</name>
    <dbReference type="NCBI Taxonomy" id="2316728"/>
    <lineage>
        <taxon>Bacteria</taxon>
        <taxon>Pseudomonadati</taxon>
        <taxon>Myxococcota</taxon>
        <taxon>Myxococcia</taxon>
        <taxon>Myxococcales</taxon>
        <taxon>Cystobacterineae</taxon>
        <taxon>Myxococcaceae</taxon>
        <taxon>Corallococcus</taxon>
    </lineage>
</organism>
<keyword evidence="4" id="KW-1185">Reference proteome</keyword>
<dbReference type="PANTHER" id="PTHR19328:SF53">
    <property type="entry name" value="MEMBRANE PROTEIN"/>
    <property type="match status" value="1"/>
</dbReference>
<proteinExistence type="predicted"/>
<dbReference type="Gene3D" id="2.120.10.30">
    <property type="entry name" value="TolB, C-terminal domain"/>
    <property type="match status" value="1"/>
</dbReference>
<dbReference type="InterPro" id="IPR011041">
    <property type="entry name" value="Quinoprot_gluc/sorb_DH_b-prop"/>
</dbReference>
<feature type="region of interest" description="Disordered" evidence="1">
    <location>
        <begin position="1"/>
        <end position="26"/>
    </location>
</feature>
<evidence type="ECO:0000256" key="1">
    <source>
        <dbReference type="SAM" id="MobiDB-lite"/>
    </source>
</evidence>
<accession>A0A3A8KH60</accession>
<feature type="region of interest" description="Disordered" evidence="1">
    <location>
        <begin position="57"/>
        <end position="93"/>
    </location>
</feature>
<reference evidence="4" key="1">
    <citation type="submission" date="2018-09" db="EMBL/GenBank/DDBJ databases">
        <authorList>
            <person name="Livingstone P.G."/>
            <person name="Whitworth D.E."/>
        </authorList>
    </citation>
    <scope>NUCLEOTIDE SEQUENCE [LARGE SCALE GENOMIC DNA]</scope>
    <source>
        <strain evidence="4">CA043D</strain>
    </source>
</reference>
<evidence type="ECO:0000259" key="2">
    <source>
        <dbReference type="Pfam" id="PF22807"/>
    </source>
</evidence>
<dbReference type="Proteomes" id="UP000268313">
    <property type="component" value="Unassembled WGS sequence"/>
</dbReference>
<sequence>MLPFSRPEALERATRNTGRRKSHFLRGNHTMKRLGLVAALGASALLACSDSPSATSDAGAELDAGSLTDAGDQNPTSDAGVADGGGNSDAGASDAGTALKNSCLGPSSATVAHARLPAGYCAWTWATVTDPRGLIVAPNGDVLVVERSAGRITALYDSNGDGVSDSSERATLVESSGLNHGITLHGGYLYASSATRVLRWPFATGTRAALSGQQEVVTGIPAGGHVTRTVIFDAEGRLYVSVGSASNVDSNSTRARIRRFTAAQVQAGNVAFTDGEVFADGLRNEAGLRFDSQGRLWGVENGRDNLNRADLGGDIHTDNPAEELNLFAEAGKFYGYPYCFSEFKLPAGVGMGPGTQWADPGFMNDGTHSDAWCRDVNNVVPPKLSMPAHVAPLDILFYDGASFPPEVVGDAFVSFHGSWNRQPAQGYEVARVVFENGLPVRYEPFFEFNGTGDTSTDWPHRPVGLGVGPNGELFVSSDASGRIISIGYQR</sequence>
<feature type="domain" description="Pyrroloquinoline quinone-dependent pyranose dehydrogenase beta-propeller" evidence="2">
    <location>
        <begin position="117"/>
        <end position="486"/>
    </location>
</feature>
<gene>
    <name evidence="3" type="ORF">D7X32_01895</name>
</gene>
<feature type="compositionally biased region" description="Basic residues" evidence="1">
    <location>
        <begin position="17"/>
        <end position="26"/>
    </location>
</feature>
<dbReference type="EMBL" id="RAWE01000003">
    <property type="protein sequence ID" value="RKH07538.1"/>
    <property type="molecule type" value="Genomic_DNA"/>
</dbReference>
<dbReference type="Pfam" id="PF22807">
    <property type="entry name" value="TrAA12"/>
    <property type="match status" value="1"/>
</dbReference>
<comment type="caution">
    <text evidence="3">The sequence shown here is derived from an EMBL/GenBank/DDBJ whole genome shotgun (WGS) entry which is preliminary data.</text>
</comment>
<name>A0A3A8KH60_9BACT</name>
<dbReference type="InterPro" id="IPR054539">
    <property type="entry name" value="Beta-prop_PDH"/>
</dbReference>
<dbReference type="AlphaFoldDB" id="A0A3A8KH60"/>
<dbReference type="SUPFAM" id="SSF50952">
    <property type="entry name" value="Soluble quinoprotein glucose dehydrogenase"/>
    <property type="match status" value="1"/>
</dbReference>
<dbReference type="PANTHER" id="PTHR19328">
    <property type="entry name" value="HEDGEHOG-INTERACTING PROTEIN"/>
    <property type="match status" value="1"/>
</dbReference>
<evidence type="ECO:0000313" key="4">
    <source>
        <dbReference type="Proteomes" id="UP000268313"/>
    </source>
</evidence>
<dbReference type="InterPro" id="IPR011042">
    <property type="entry name" value="6-blade_b-propeller_TolB-like"/>
</dbReference>